<name>V9VRH7_9RHOB</name>
<dbReference type="PATRIC" id="fig|999552.6.peg.195"/>
<dbReference type="Pfam" id="PF11316">
    <property type="entry name" value="Rhamno_transf"/>
    <property type="match status" value="1"/>
</dbReference>
<reference evidence="1 2" key="1">
    <citation type="submission" date="2013-09" db="EMBL/GenBank/DDBJ databases">
        <authorList>
            <consortium name="DOE Joint Genome Institute"/>
            <person name="Klenk H.-P."/>
            <person name="Huntemann M."/>
            <person name="Han J."/>
            <person name="Chen A."/>
            <person name="Kyrpides N."/>
            <person name="Mavromatis K."/>
            <person name="Markowitz V."/>
            <person name="Palaniappan K."/>
            <person name="Ivanova N."/>
            <person name="Schaumberg A."/>
            <person name="Pati A."/>
            <person name="Liolios K."/>
            <person name="Nordberg H.P."/>
            <person name="Cantor M.N."/>
            <person name="Hua S.X."/>
            <person name="Woyke T."/>
        </authorList>
    </citation>
    <scope>NUCLEOTIDE SEQUENCE [LARGE SCALE GENOMIC DNA]</scope>
    <source>
        <strain evidence="1 2">DSM 14336</strain>
    </source>
</reference>
<accession>V9VRH7</accession>
<dbReference type="STRING" id="999552.METH_01005"/>
<dbReference type="EMBL" id="CP006773">
    <property type="protein sequence ID" value="AHC99466.1"/>
    <property type="molecule type" value="Genomic_DNA"/>
</dbReference>
<dbReference type="KEGG" id="lmd:METH_01005"/>
<proteinExistence type="predicted"/>
<protein>
    <recommendedName>
        <fullName evidence="3">Rhamnosyl transferase</fullName>
    </recommendedName>
</protein>
<dbReference type="HOGENOM" id="CLU_089981_0_0_5"/>
<dbReference type="Proteomes" id="UP000018780">
    <property type="component" value="Chromosome"/>
</dbReference>
<dbReference type="RefSeq" id="WP_024088528.1">
    <property type="nucleotide sequence ID" value="NC_023135.1"/>
</dbReference>
<dbReference type="InterPro" id="IPR021466">
    <property type="entry name" value="Put_rhamnosyl_transferase"/>
</dbReference>
<dbReference type="OrthoDB" id="9771846at2"/>
<evidence type="ECO:0000313" key="1">
    <source>
        <dbReference type="EMBL" id="AHC99466.1"/>
    </source>
</evidence>
<dbReference type="AlphaFoldDB" id="V9VRH7"/>
<keyword evidence="2" id="KW-1185">Reference proteome</keyword>
<gene>
    <name evidence="1" type="ORF">METH_01005</name>
</gene>
<evidence type="ECO:0000313" key="2">
    <source>
        <dbReference type="Proteomes" id="UP000018780"/>
    </source>
</evidence>
<evidence type="ECO:0008006" key="3">
    <source>
        <dbReference type="Google" id="ProtNLM"/>
    </source>
</evidence>
<organism evidence="1 2">
    <name type="scientific">Leisingera methylohalidivorans DSM 14336</name>
    <dbReference type="NCBI Taxonomy" id="999552"/>
    <lineage>
        <taxon>Bacteria</taxon>
        <taxon>Pseudomonadati</taxon>
        <taxon>Pseudomonadota</taxon>
        <taxon>Alphaproteobacteria</taxon>
        <taxon>Rhodobacterales</taxon>
        <taxon>Roseobacteraceae</taxon>
        <taxon>Leisingera</taxon>
    </lineage>
</organism>
<sequence>MQVIGLCRFSYPAIGGFQVEHETIEERMAYLYADARMEERFRLLETVALPCLRQQTDPDFDLIMVIGDSLPQVYRDRLHDLISDMPQVRLCAEPPRKHREVMKDLLNGARRKPGQPCLQFRFDDDDAVATDFVERLRDTAKDCAKLFAKSAAAAIDFNRGYIAEFGPDGISAAPVVRPYFTAALGMYVAAGSRKTIMNFAHHRIHHHMPSVTITDAPMWVRSHNQFNDSRQGGAAAVDVAPLTAEQELEFAAVFGLRAAKVRAAFKPR</sequence>